<sequence>MTLSTRKWKIEFNSNKSVAFTSGNKIYDSYSFVLGGNIVPNCESFVYLGLPIGSNEFINEFINLKFRNVEKALFSLKGLGVLPKTTGPLTIGYLYKTYCQSIFRYPMNNLM</sequence>
<organism evidence="1 2">
    <name type="scientific">Brachionus calyciflorus</name>
    <dbReference type="NCBI Taxonomy" id="104777"/>
    <lineage>
        <taxon>Eukaryota</taxon>
        <taxon>Metazoa</taxon>
        <taxon>Spiralia</taxon>
        <taxon>Gnathifera</taxon>
        <taxon>Rotifera</taxon>
        <taxon>Eurotatoria</taxon>
        <taxon>Monogononta</taxon>
        <taxon>Pseudotrocha</taxon>
        <taxon>Ploima</taxon>
        <taxon>Brachionidae</taxon>
        <taxon>Brachionus</taxon>
    </lineage>
</organism>
<dbReference type="AlphaFoldDB" id="A0A814KFK7"/>
<keyword evidence="2" id="KW-1185">Reference proteome</keyword>
<proteinExistence type="predicted"/>
<gene>
    <name evidence="1" type="ORF">OXX778_LOCUS18825</name>
</gene>
<dbReference type="Proteomes" id="UP000663879">
    <property type="component" value="Unassembled WGS sequence"/>
</dbReference>
<dbReference type="EMBL" id="CAJNOC010005386">
    <property type="protein sequence ID" value="CAF1050957.1"/>
    <property type="molecule type" value="Genomic_DNA"/>
</dbReference>
<evidence type="ECO:0000313" key="1">
    <source>
        <dbReference type="EMBL" id="CAF1050957.1"/>
    </source>
</evidence>
<reference evidence="1" key="1">
    <citation type="submission" date="2021-02" db="EMBL/GenBank/DDBJ databases">
        <authorList>
            <person name="Nowell W R."/>
        </authorList>
    </citation>
    <scope>NUCLEOTIDE SEQUENCE</scope>
    <source>
        <strain evidence="1">Ploen Becks lab</strain>
    </source>
</reference>
<comment type="caution">
    <text evidence="1">The sequence shown here is derived from an EMBL/GenBank/DDBJ whole genome shotgun (WGS) entry which is preliminary data.</text>
</comment>
<name>A0A814KFK7_9BILA</name>
<accession>A0A814KFK7</accession>
<protein>
    <submittedName>
        <fullName evidence="1">Uncharacterized protein</fullName>
    </submittedName>
</protein>
<evidence type="ECO:0000313" key="2">
    <source>
        <dbReference type="Proteomes" id="UP000663879"/>
    </source>
</evidence>